<dbReference type="AlphaFoldDB" id="K4KJV7"/>
<dbReference type="PANTHER" id="PTHR34070:SF1">
    <property type="entry name" value="DNA ALKYLATION REPAIR PROTEIN"/>
    <property type="match status" value="1"/>
</dbReference>
<dbReference type="SUPFAM" id="SSF48371">
    <property type="entry name" value="ARM repeat"/>
    <property type="match status" value="1"/>
</dbReference>
<evidence type="ECO:0000313" key="1">
    <source>
        <dbReference type="EMBL" id="AFU99276.1"/>
    </source>
</evidence>
<dbReference type="PANTHER" id="PTHR34070">
    <property type="entry name" value="ARMADILLO-TYPE FOLD"/>
    <property type="match status" value="1"/>
</dbReference>
<dbReference type="CDD" id="cd06561">
    <property type="entry name" value="AlkD_like"/>
    <property type="match status" value="1"/>
</dbReference>
<dbReference type="EMBL" id="CP003746">
    <property type="protein sequence ID" value="AFU99276.1"/>
    <property type="molecule type" value="Genomic_DNA"/>
</dbReference>
<dbReference type="HOGENOM" id="CLU_079880_0_0_6"/>
<dbReference type="KEGG" id="saga:M5M_10475"/>
<proteinExistence type="predicted"/>
<dbReference type="eggNOG" id="COG4912">
    <property type="taxonomic scope" value="Bacteria"/>
</dbReference>
<dbReference type="STRING" id="1117647.M5M_10475"/>
<organism evidence="1 2">
    <name type="scientific">Simiduia agarivorans (strain DSM 21679 / JCM 13881 / BCRC 17597 / SA1)</name>
    <dbReference type="NCBI Taxonomy" id="1117647"/>
    <lineage>
        <taxon>Bacteria</taxon>
        <taxon>Pseudomonadati</taxon>
        <taxon>Pseudomonadota</taxon>
        <taxon>Gammaproteobacteria</taxon>
        <taxon>Cellvibrionales</taxon>
        <taxon>Cellvibrionaceae</taxon>
        <taxon>Simiduia</taxon>
    </lineage>
</organism>
<gene>
    <name evidence="1" type="ordered locus">M5M_10475</name>
</gene>
<dbReference type="Gene3D" id="1.25.10.90">
    <property type="match status" value="1"/>
</dbReference>
<dbReference type="Pfam" id="PF08713">
    <property type="entry name" value="DNA_alkylation"/>
    <property type="match status" value="1"/>
</dbReference>
<protein>
    <recommendedName>
        <fullName evidence="3">DNA alkylation repair protein</fullName>
    </recommendedName>
</protein>
<dbReference type="RefSeq" id="WP_015047440.1">
    <property type="nucleotide sequence ID" value="NC_018868.3"/>
</dbReference>
<accession>K4KJV7</accession>
<evidence type="ECO:0008006" key="3">
    <source>
        <dbReference type="Google" id="ProtNLM"/>
    </source>
</evidence>
<name>K4KJV7_SIMAS</name>
<reference evidence="1 2" key="1">
    <citation type="journal article" date="2013" name="Genome Announc.">
        <title>Complete genome sequence of Simiduia agarivorans SA1(T), a marine bacterium able to degrade a variety of polysaccharides.</title>
        <authorList>
            <person name="Lin S.Y."/>
            <person name="Shieh W.Y."/>
            <person name="Chen J.S."/>
            <person name="Tang S.L."/>
        </authorList>
    </citation>
    <scope>NUCLEOTIDE SEQUENCE [LARGE SCALE GENOMIC DNA]</scope>
    <source>
        <strain evidence="2">DSM 21679 / JCM 13881 / BCRC 17597 / SA1</strain>
    </source>
</reference>
<evidence type="ECO:0000313" key="2">
    <source>
        <dbReference type="Proteomes" id="UP000000466"/>
    </source>
</evidence>
<dbReference type="InterPro" id="IPR014825">
    <property type="entry name" value="DNA_alkylation"/>
</dbReference>
<dbReference type="Proteomes" id="UP000000466">
    <property type="component" value="Chromosome"/>
</dbReference>
<keyword evidence="2" id="KW-1185">Reference proteome</keyword>
<sequence length="232" mass="26201">MVDAVQITARLTSLGDAAAARHALRFFKTGPGEYGAGDQFLGIRMPVLRAESKALGVLAPATLAPLLQSPWHEVRMLALVNMVDQARRKICDRAALYQLYMSQLSGVNNWDLVDVSAPDIVGKYLLERDRAPLAPLIKSDNLWHRRIGVLACLTFIRAGETTDIERFALQLLADPEDLMHKAVGWMLREAGKRDEPFLIRFLDQQASSMPRTMLRYAIEKLPEPRRQYYLNK</sequence>
<dbReference type="OrthoDB" id="9775346at2"/>
<dbReference type="InterPro" id="IPR016024">
    <property type="entry name" value="ARM-type_fold"/>
</dbReference>